<accession>A0AAE5VRB4</accession>
<evidence type="ECO:0000256" key="1">
    <source>
        <dbReference type="SAM" id="MobiDB-lite"/>
    </source>
</evidence>
<feature type="compositionally biased region" description="Basic and acidic residues" evidence="1">
    <location>
        <begin position="200"/>
        <end position="217"/>
    </location>
</feature>
<dbReference type="Proteomes" id="UP000237447">
    <property type="component" value="Unassembled WGS sequence"/>
</dbReference>
<dbReference type="AlphaFoldDB" id="A0AAE5VRB4"/>
<sequence length="315" mass="33293">MKAVFKRIRFSRKFVLIGSVVLLLGGASGMAAVFVGKERLFGPSSVSLNGLECTLVQSVSIKKNGSVWVRKFIRTDGGDGPERIKTALRVAKAVYDKQKPDLVQVSVLDQKGPTMRSDMRGRAVAAQIVFIPDVKKLPDDAGAKTYSAYYYDGVPSADGVFYGLRVDLPLEDTEKLATSLNEFTDCIDLAAKETPSGHDAPAKGHDKPEGGHGETGGHGEAAPPATEHAPESSEGAPHETAPAAVDYPALLTSTPEHDSVSIFSFAYIKSLIFGKGPTEAVAAEPVQGQAPVAEEPAAHDDAAPDTAQEPAKSEH</sequence>
<name>A0AAE5VRB4_9HYPH</name>
<gene>
    <name evidence="2" type="ORF">CPJ18_03335</name>
</gene>
<protein>
    <submittedName>
        <fullName evidence="2">Uncharacterized protein</fullName>
    </submittedName>
</protein>
<feature type="region of interest" description="Disordered" evidence="1">
    <location>
        <begin position="283"/>
        <end position="315"/>
    </location>
</feature>
<dbReference type="EMBL" id="NXEJ01000002">
    <property type="protein sequence ID" value="POO53710.1"/>
    <property type="molecule type" value="Genomic_DNA"/>
</dbReference>
<evidence type="ECO:0000313" key="3">
    <source>
        <dbReference type="Proteomes" id="UP000237447"/>
    </source>
</evidence>
<proteinExistence type="predicted"/>
<evidence type="ECO:0000313" key="2">
    <source>
        <dbReference type="EMBL" id="POO53710.1"/>
    </source>
</evidence>
<feature type="region of interest" description="Disordered" evidence="1">
    <location>
        <begin position="192"/>
        <end position="240"/>
    </location>
</feature>
<comment type="caution">
    <text evidence="2">The sequence shown here is derived from an EMBL/GenBank/DDBJ whole genome shotgun (WGS) entry which is preliminary data.</text>
</comment>
<organism evidence="2 3">
    <name type="scientific">Agrobacterium rosae</name>
    <dbReference type="NCBI Taxonomy" id="1972867"/>
    <lineage>
        <taxon>Bacteria</taxon>
        <taxon>Pseudomonadati</taxon>
        <taxon>Pseudomonadota</taxon>
        <taxon>Alphaproteobacteria</taxon>
        <taxon>Hyphomicrobiales</taxon>
        <taxon>Rhizobiaceae</taxon>
        <taxon>Rhizobium/Agrobacterium group</taxon>
        <taxon>Agrobacterium</taxon>
    </lineage>
</organism>
<reference evidence="2 3" key="1">
    <citation type="journal article" date="2018" name="Syst. Appl. Microbiol.">
        <title>Agrobacterium rosae sp. nov., isolated from galls on different agricultural crops.</title>
        <authorList>
            <person name="Kuzmanovic N."/>
            <person name="Pulawska J."/>
            <person name="Smalla K."/>
            <person name="Nesme X."/>
        </authorList>
    </citation>
    <scope>NUCLEOTIDE SEQUENCE [LARGE SCALE GENOMIC DNA]</scope>
    <source>
        <strain evidence="2 3">NCPPB 1650</strain>
    </source>
</reference>